<comment type="caution">
    <text evidence="1">The sequence shown here is derived from an EMBL/GenBank/DDBJ whole genome shotgun (WGS) entry which is preliminary data.</text>
</comment>
<dbReference type="Gene3D" id="3.30.70.1820">
    <property type="entry name" value="L1 transposable element, RRM domain"/>
    <property type="match status" value="1"/>
</dbReference>
<reference evidence="1" key="1">
    <citation type="submission" date="2020-04" db="EMBL/GenBank/DDBJ databases">
        <authorList>
            <person name="Alioto T."/>
            <person name="Alioto T."/>
            <person name="Gomez Garrido J."/>
        </authorList>
    </citation>
    <scope>NUCLEOTIDE SEQUENCE</scope>
    <source>
        <strain evidence="1">A484AB</strain>
    </source>
</reference>
<sequence>MSTGIMTRSASQAEGSFAEFAKMMDEYLKNSSIFKDVIVSAVNTAIDVKIQPLQEEIASLKDEVASLKSKFVIVEAKANENEQYSRRNNIRIFGLPEAKDENCYKIVIDLCKDELKIDVTSDDIDRAHRVGKLKQANALTVGEGQASPQPRAIIVKLNGYFTKLKFMRGKRNLSGKRIYINEDLTKINHRLLLNVKELCSPGVKVYSVDGTVVARKQDRVYRIKSIDDLVKYGLNV</sequence>
<proteinExistence type="predicted"/>
<gene>
    <name evidence="1" type="ORF">PACLA_8A052204</name>
</gene>
<dbReference type="PANTHER" id="PTHR11505">
    <property type="entry name" value="L1 TRANSPOSABLE ELEMENT-RELATED"/>
    <property type="match status" value="1"/>
</dbReference>
<dbReference type="Proteomes" id="UP001152795">
    <property type="component" value="Unassembled WGS sequence"/>
</dbReference>
<evidence type="ECO:0000313" key="1">
    <source>
        <dbReference type="EMBL" id="CAB4000185.1"/>
    </source>
</evidence>
<organism evidence="1 2">
    <name type="scientific">Paramuricea clavata</name>
    <name type="common">Red gorgonian</name>
    <name type="synonym">Violescent sea-whip</name>
    <dbReference type="NCBI Taxonomy" id="317549"/>
    <lineage>
        <taxon>Eukaryota</taxon>
        <taxon>Metazoa</taxon>
        <taxon>Cnidaria</taxon>
        <taxon>Anthozoa</taxon>
        <taxon>Octocorallia</taxon>
        <taxon>Malacalcyonacea</taxon>
        <taxon>Plexauridae</taxon>
        <taxon>Paramuricea</taxon>
    </lineage>
</organism>
<dbReference type="AlphaFoldDB" id="A0A7D9E4V4"/>
<evidence type="ECO:0000313" key="2">
    <source>
        <dbReference type="Proteomes" id="UP001152795"/>
    </source>
</evidence>
<accession>A0A7D9E4V4</accession>
<dbReference type="EMBL" id="CACRXK020003774">
    <property type="protein sequence ID" value="CAB4000185.1"/>
    <property type="molecule type" value="Genomic_DNA"/>
</dbReference>
<keyword evidence="2" id="KW-1185">Reference proteome</keyword>
<protein>
    <submittedName>
        <fullName evidence="1">Uncharacterized protein</fullName>
    </submittedName>
</protein>
<dbReference type="InterPro" id="IPR004244">
    <property type="entry name" value="Transposase_22"/>
</dbReference>
<name>A0A7D9E4V4_PARCT</name>
<dbReference type="OrthoDB" id="5988934at2759"/>